<dbReference type="RefSeq" id="WP_250484778.1">
    <property type="nucleotide sequence ID" value="NZ_JAQQDB010000038.1"/>
</dbReference>
<evidence type="ECO:0000256" key="4">
    <source>
        <dbReference type="ARBA" id="ARBA00023004"/>
    </source>
</evidence>
<dbReference type="PIRSF" id="PIRSF019543">
    <property type="entry name" value="Clavaminate_syn"/>
    <property type="match status" value="1"/>
</dbReference>
<proteinExistence type="inferred from homology"/>
<dbReference type="Gene3D" id="3.60.130.10">
    <property type="entry name" value="Clavaminate synthase-like"/>
    <property type="match status" value="1"/>
</dbReference>
<evidence type="ECO:0000313" key="6">
    <source>
        <dbReference type="EMBL" id="MFM0521669.1"/>
    </source>
</evidence>
<protein>
    <submittedName>
        <fullName evidence="6">TauD/TfdA family dioxygenase</fullName>
    </submittedName>
</protein>
<sequence length="289" mass="32390">MQTAHSLEESSNIVTTIDCNGRSDAQIKLSIQRATENRAPLMKLIGLDLDRIERPTPSHWIDNCATPNDARFEQLSNMLGNVFGYSDLQNGRLVQEVFPIRGDARKQVGSGAIKLELHTEDPILEYRADYLGFMCVSNRDRIPTTVAVPDFALLSETTRLTLCDTKFTIFSDRPTPTPFKPAKLVTSVLLRAPGGRLRMIYDPVYIDYAAMDAGQSAAFRELQELIDSAMTEFLLKEGDVGFVDNYQVAHGRPQYVPRYDGTDRWLKRTQISSNLVRFSAIAVGENVLP</sequence>
<keyword evidence="2" id="KW-0479">Metal-binding</keyword>
<dbReference type="InterPro" id="IPR042098">
    <property type="entry name" value="TauD-like_sf"/>
</dbReference>
<feature type="domain" description="TauD/TfdA-like" evidence="5">
    <location>
        <begin position="212"/>
        <end position="269"/>
    </location>
</feature>
<dbReference type="InterPro" id="IPR014503">
    <property type="entry name" value="Clavaminate_syn-like"/>
</dbReference>
<evidence type="ECO:0000256" key="2">
    <source>
        <dbReference type="ARBA" id="ARBA00022723"/>
    </source>
</evidence>
<gene>
    <name evidence="6" type="ORF">PQR08_30020</name>
</gene>
<evidence type="ECO:0000313" key="7">
    <source>
        <dbReference type="Proteomes" id="UP001629462"/>
    </source>
</evidence>
<keyword evidence="7" id="KW-1185">Reference proteome</keyword>
<keyword evidence="4" id="KW-0408">Iron</keyword>
<reference evidence="6 7" key="1">
    <citation type="journal article" date="2024" name="Chem. Sci.">
        <title>Discovery of megapolipeptins by genome mining of a Burkholderiales bacteria collection.</title>
        <authorList>
            <person name="Paulo B.S."/>
            <person name="Recchia M.J.J."/>
            <person name="Lee S."/>
            <person name="Fergusson C.H."/>
            <person name="Romanowski S.B."/>
            <person name="Hernandez A."/>
            <person name="Krull N."/>
            <person name="Liu D.Y."/>
            <person name="Cavanagh H."/>
            <person name="Bos A."/>
            <person name="Gray C.A."/>
            <person name="Murphy B.T."/>
            <person name="Linington R.G."/>
            <person name="Eustaquio A.S."/>
        </authorList>
    </citation>
    <scope>NUCLEOTIDE SEQUENCE [LARGE SCALE GENOMIC DNA]</scope>
    <source>
        <strain evidence="6 7">RL17-374-BIF-D</strain>
    </source>
</reference>
<evidence type="ECO:0000256" key="3">
    <source>
        <dbReference type="ARBA" id="ARBA00023002"/>
    </source>
</evidence>
<dbReference type="SUPFAM" id="SSF51197">
    <property type="entry name" value="Clavaminate synthase-like"/>
    <property type="match status" value="1"/>
</dbReference>
<dbReference type="InterPro" id="IPR003819">
    <property type="entry name" value="TauD/TfdA-like"/>
</dbReference>
<comment type="similarity">
    <text evidence="1">Belongs to the clavaminate synthase family.</text>
</comment>
<dbReference type="Proteomes" id="UP001629462">
    <property type="component" value="Unassembled WGS sequence"/>
</dbReference>
<dbReference type="GO" id="GO:0051213">
    <property type="term" value="F:dioxygenase activity"/>
    <property type="evidence" value="ECO:0007669"/>
    <property type="project" value="UniProtKB-KW"/>
</dbReference>
<evidence type="ECO:0000256" key="1">
    <source>
        <dbReference type="ARBA" id="ARBA00008425"/>
    </source>
</evidence>
<accession>A0ABW9CV92</accession>
<name>A0ABW9CV92_9BURK</name>
<organism evidence="6 7">
    <name type="scientific">Caballeronia jiangsuensis</name>
    <dbReference type="NCBI Taxonomy" id="1458357"/>
    <lineage>
        <taxon>Bacteria</taxon>
        <taxon>Pseudomonadati</taxon>
        <taxon>Pseudomonadota</taxon>
        <taxon>Betaproteobacteria</taxon>
        <taxon>Burkholderiales</taxon>
        <taxon>Burkholderiaceae</taxon>
        <taxon>Caballeronia</taxon>
    </lineage>
</organism>
<keyword evidence="6" id="KW-0223">Dioxygenase</keyword>
<evidence type="ECO:0000259" key="5">
    <source>
        <dbReference type="Pfam" id="PF02668"/>
    </source>
</evidence>
<keyword evidence="3" id="KW-0560">Oxidoreductase</keyword>
<dbReference type="EMBL" id="JAQQDB010000038">
    <property type="protein sequence ID" value="MFM0521669.1"/>
    <property type="molecule type" value="Genomic_DNA"/>
</dbReference>
<comment type="caution">
    <text evidence="6">The sequence shown here is derived from an EMBL/GenBank/DDBJ whole genome shotgun (WGS) entry which is preliminary data.</text>
</comment>
<dbReference type="Pfam" id="PF02668">
    <property type="entry name" value="TauD"/>
    <property type="match status" value="1"/>
</dbReference>